<sequence>MSIAAPCVTAAVRPGSSGASSSAGASAVTAISGAGAGGAMITTLGETTRAPVSGEVIISDNTRGASLGSSARNSANSPFPSAAVSAMAAPSIRMSVRQPGAVLPATSM</sequence>
<protein>
    <submittedName>
        <fullName evidence="1">Uncharacterized protein</fullName>
    </submittedName>
</protein>
<keyword evidence="2" id="KW-1185">Reference proteome</keyword>
<accession>A0A3A8B4K5</accession>
<dbReference type="EMBL" id="RAPE01000001">
    <property type="protein sequence ID" value="RKF16661.1"/>
    <property type="molecule type" value="Genomic_DNA"/>
</dbReference>
<evidence type="ECO:0000313" key="1">
    <source>
        <dbReference type="EMBL" id="RKF16661.1"/>
    </source>
</evidence>
<gene>
    <name evidence="1" type="ORF">D6850_03710</name>
</gene>
<dbReference type="Proteomes" id="UP000281128">
    <property type="component" value="Unassembled WGS sequence"/>
</dbReference>
<evidence type="ECO:0000313" key="2">
    <source>
        <dbReference type="Proteomes" id="UP000281128"/>
    </source>
</evidence>
<organism evidence="1 2">
    <name type="scientific">Roseovarius spongiae</name>
    <dbReference type="NCBI Taxonomy" id="2320272"/>
    <lineage>
        <taxon>Bacteria</taxon>
        <taxon>Pseudomonadati</taxon>
        <taxon>Pseudomonadota</taxon>
        <taxon>Alphaproteobacteria</taxon>
        <taxon>Rhodobacterales</taxon>
        <taxon>Roseobacteraceae</taxon>
        <taxon>Roseovarius</taxon>
    </lineage>
</organism>
<dbReference type="AlphaFoldDB" id="A0A3A8B4K5"/>
<proteinExistence type="predicted"/>
<comment type="caution">
    <text evidence="1">The sequence shown here is derived from an EMBL/GenBank/DDBJ whole genome shotgun (WGS) entry which is preliminary data.</text>
</comment>
<reference evidence="1 2" key="1">
    <citation type="submission" date="2018-09" db="EMBL/GenBank/DDBJ databases">
        <title>Roseovarius spongiae sp. nov., isolated from a marine sponge.</title>
        <authorList>
            <person name="Zhuang L."/>
            <person name="Luo L."/>
        </authorList>
    </citation>
    <scope>NUCLEOTIDE SEQUENCE [LARGE SCALE GENOMIC DNA]</scope>
    <source>
        <strain evidence="1 2">HN-E21</strain>
    </source>
</reference>
<name>A0A3A8B4K5_9RHOB</name>